<evidence type="ECO:0000256" key="1">
    <source>
        <dbReference type="SAM" id="MobiDB-lite"/>
    </source>
</evidence>
<keyword evidence="3" id="KW-1185">Reference proteome</keyword>
<dbReference type="Proteomes" id="UP000076798">
    <property type="component" value="Unassembled WGS sequence"/>
</dbReference>
<dbReference type="GO" id="GO:0016020">
    <property type="term" value="C:membrane"/>
    <property type="evidence" value="ECO:0007669"/>
    <property type="project" value="TreeGrafter"/>
</dbReference>
<dbReference type="PANTHER" id="PTHR21575">
    <property type="entry name" value="PROTEIN HID1"/>
    <property type="match status" value="1"/>
</dbReference>
<accession>A0A166IXE5</accession>
<organism evidence="2 3">
    <name type="scientific">Sistotremastrum suecicum HHB10207 ss-3</name>
    <dbReference type="NCBI Taxonomy" id="1314776"/>
    <lineage>
        <taxon>Eukaryota</taxon>
        <taxon>Fungi</taxon>
        <taxon>Dikarya</taxon>
        <taxon>Basidiomycota</taxon>
        <taxon>Agaricomycotina</taxon>
        <taxon>Agaricomycetes</taxon>
        <taxon>Sistotremastrales</taxon>
        <taxon>Sistotremastraceae</taxon>
        <taxon>Sistotremastrum</taxon>
    </lineage>
</organism>
<dbReference type="OrthoDB" id="432953at2759"/>
<reference evidence="2 3" key="1">
    <citation type="journal article" date="2016" name="Mol. Biol. Evol.">
        <title>Comparative Genomics of Early-Diverging Mushroom-Forming Fungi Provides Insights into the Origins of Lignocellulose Decay Capabilities.</title>
        <authorList>
            <person name="Nagy L.G."/>
            <person name="Riley R."/>
            <person name="Tritt A."/>
            <person name="Adam C."/>
            <person name="Daum C."/>
            <person name="Floudas D."/>
            <person name="Sun H."/>
            <person name="Yadav J.S."/>
            <person name="Pangilinan J."/>
            <person name="Larsson K.H."/>
            <person name="Matsuura K."/>
            <person name="Barry K."/>
            <person name="Labutti K."/>
            <person name="Kuo R."/>
            <person name="Ohm R.A."/>
            <person name="Bhattacharya S.S."/>
            <person name="Shirouzu T."/>
            <person name="Yoshinaga Y."/>
            <person name="Martin F.M."/>
            <person name="Grigoriev I.V."/>
            <person name="Hibbett D.S."/>
        </authorList>
    </citation>
    <scope>NUCLEOTIDE SEQUENCE [LARGE SCALE GENOMIC DNA]</scope>
    <source>
        <strain evidence="2 3">HHB10207 ss-3</strain>
    </source>
</reference>
<dbReference type="GO" id="GO:0005797">
    <property type="term" value="C:Golgi medial cisterna"/>
    <property type="evidence" value="ECO:0007669"/>
    <property type="project" value="TreeGrafter"/>
</dbReference>
<dbReference type="InterPro" id="IPR026705">
    <property type="entry name" value="Hid-1/Ecm30"/>
</dbReference>
<feature type="compositionally biased region" description="Basic and acidic residues" evidence="1">
    <location>
        <begin position="631"/>
        <end position="642"/>
    </location>
</feature>
<dbReference type="AlphaFoldDB" id="A0A166IXE5"/>
<feature type="region of interest" description="Disordered" evidence="1">
    <location>
        <begin position="714"/>
        <end position="739"/>
    </location>
</feature>
<feature type="region of interest" description="Disordered" evidence="1">
    <location>
        <begin position="631"/>
        <end position="686"/>
    </location>
</feature>
<feature type="region of interest" description="Disordered" evidence="1">
    <location>
        <begin position="894"/>
        <end position="914"/>
    </location>
</feature>
<dbReference type="PANTHER" id="PTHR21575:SF12">
    <property type="entry name" value="PROTEIN HID1"/>
    <property type="match status" value="1"/>
</dbReference>
<gene>
    <name evidence="2" type="ORF">SISSUDRAFT_977483</name>
</gene>
<dbReference type="Pfam" id="PF12722">
    <property type="entry name" value="Hid1"/>
    <property type="match status" value="1"/>
</dbReference>
<feature type="region of interest" description="Disordered" evidence="1">
    <location>
        <begin position="176"/>
        <end position="197"/>
    </location>
</feature>
<proteinExistence type="predicted"/>
<evidence type="ECO:0000313" key="3">
    <source>
        <dbReference type="Proteomes" id="UP000076798"/>
    </source>
</evidence>
<evidence type="ECO:0000313" key="2">
    <source>
        <dbReference type="EMBL" id="KZT44170.1"/>
    </source>
</evidence>
<name>A0A166IXE5_9AGAM</name>
<protein>
    <submittedName>
        <fullName evidence="2">Uncharacterized protein</fullName>
    </submittedName>
</protein>
<dbReference type="EMBL" id="KV428005">
    <property type="protein sequence ID" value="KZT44170.1"/>
    <property type="molecule type" value="Genomic_DNA"/>
</dbReference>
<sequence length="914" mass="100666">MFALPKIPQKLSSPFGLLGDDAKLSFRTQPSGISKLADSPHISPDDPYWDQFTTLFDTPSDVFSLITPQDIRLALLQAPENVSTLVKVISSRLFTLVSDHTFPNVPNQSVVGSFMGSSSRNTTKEVLNCVRILSRIFPVIFELDTIDLELEIMWKREVDASASVREDNVAEAQFVIDDEDEDADSRPEPSTPSAKTKPPLAERLFNCIIDLLFCCGFTLPQKIQVDHYKINYVIWEHGIGSTTDPGTSQAIDINRAEVLRLLLVLLSRSIYLPPTSLLSVGAPCTAYLVQKTPRRHVLTLLCSLLNTAMNSAKPGFAIPYNHLVWKTEDTRATLVGLSLQVLCVVLDYQSNGSHDVEIGNGEKSPTAKTNAFRYFLAKLHRTADFDFIIDGLLGIFAQQLTAINLLLPGSRKPVPYLLETIVFFWKILELNKKFRAHLLQSDKSADVLAYLMCFSLDCKDKPRNHGLTRALSYMIQSLSGESGFANKLLLPVRIQIPPKWTVTGTTGDFMINAVYSVVATTSGQLNSLYPALIIALSNVAPYLKDLTVNSATRLVQLARAFSAPAFLLADEGHPRLLYFLLEIFNAIIQHHLAENPNVIYGILRSHQVFEDLGTFTLARGLREIRRIQLKTEQRRDDAEQKGKTKAPMEASAEKARLLESEGVELPSQSESMESLPRGRTARESHDTLPENIDSQNEEATPGSPPVQILASPAAENPVLSGPVNGMSEKARGKMRQRSMSGDITGSLERLAAAGVGRNGFVPTQEWVTSWQQGLPLDTIMLTIAELKPKIHRLQASVSKANATTAALDFLRSANLIGVLEPAPSLNPRRFVWSDASLVWLSSLIWGEIYMRGISPLGIWNTTNVRLFHVKHTPSPPTRHVSEAMSTVVGGLGGLLGRGGGSPETGPNNRARGTR</sequence>
<dbReference type="STRING" id="1314776.A0A166IXE5"/>
<dbReference type="GO" id="GO:0000138">
    <property type="term" value="C:Golgi trans cisterna"/>
    <property type="evidence" value="ECO:0007669"/>
    <property type="project" value="TreeGrafter"/>
</dbReference>